<evidence type="ECO:0000256" key="4">
    <source>
        <dbReference type="ARBA" id="ARBA00022692"/>
    </source>
</evidence>
<keyword evidence="6 7" id="KW-0472">Membrane</keyword>
<feature type="transmembrane region" description="Helical" evidence="7">
    <location>
        <begin position="178"/>
        <end position="197"/>
    </location>
</feature>
<feature type="transmembrane region" description="Helical" evidence="7">
    <location>
        <begin position="407"/>
        <end position="426"/>
    </location>
</feature>
<keyword evidence="9" id="KW-1185">Reference proteome</keyword>
<evidence type="ECO:0000256" key="7">
    <source>
        <dbReference type="SAM" id="Phobius"/>
    </source>
</evidence>
<feature type="transmembrane region" description="Helical" evidence="7">
    <location>
        <begin position="253"/>
        <end position="271"/>
    </location>
</feature>
<dbReference type="PANTHER" id="PTHR43549:SF2">
    <property type="entry name" value="MULTIDRUG RESISTANCE PROTEIN NORM-RELATED"/>
    <property type="match status" value="1"/>
</dbReference>
<accession>A0A1H7JIX4</accession>
<dbReference type="InterPro" id="IPR052031">
    <property type="entry name" value="Membrane_Transporter-Flippase"/>
</dbReference>
<keyword evidence="4 7" id="KW-0812">Transmembrane</keyword>
<dbReference type="GO" id="GO:0005886">
    <property type="term" value="C:plasma membrane"/>
    <property type="evidence" value="ECO:0007669"/>
    <property type="project" value="UniProtKB-SubCell"/>
</dbReference>
<gene>
    <name evidence="8" type="ORF">SAMN05414137_103308</name>
</gene>
<feature type="transmembrane region" description="Helical" evidence="7">
    <location>
        <begin position="209"/>
        <end position="227"/>
    </location>
</feature>
<dbReference type="Proteomes" id="UP000183015">
    <property type="component" value="Unassembled WGS sequence"/>
</dbReference>
<protein>
    <submittedName>
        <fullName evidence="8">Na+-driven multidrug efflux pump</fullName>
    </submittedName>
</protein>
<dbReference type="GO" id="GO:0015297">
    <property type="term" value="F:antiporter activity"/>
    <property type="evidence" value="ECO:0007669"/>
    <property type="project" value="InterPro"/>
</dbReference>
<dbReference type="AlphaFoldDB" id="A0A1H7JIX4"/>
<evidence type="ECO:0000313" key="9">
    <source>
        <dbReference type="Proteomes" id="UP000183015"/>
    </source>
</evidence>
<dbReference type="eggNOG" id="COG0534">
    <property type="taxonomic scope" value="Bacteria"/>
</dbReference>
<sequence>MTLARTAPDEETAAGGQGSASVAPIRREIAGVALPVAFGAVVWVGGQSVVAALLGHLGGDALYVRGLLIPAGLLFIALQEALEVVTQVGAARCLGRDDPAALRGLFARLNAVGLACCGVVAVAVSLAAPAVASLLHVPSGAAGDFVAVLRWNALVTVLGVPVNVTTALLRGGGRPRGAAALTFSVVCVQIAGVWLFGLRGGLGAFSLPWATGASMLLGVALGGGLLWRSRLLGAERRTAAPGAQTGPPVDVRALVLGIGLPIAATFVMLSANNLVVEWILTPFGARTVAGYGAAVTVQSVAVVPALALGTATAVTANRRWSAGDPSALRAAHRVGLRIAIGVYVAVAVLGLLAAGPLARAMASDPAAGAEVAAFLHIIGPSYVGLGPLLFQLTFLEQIGAGRLAATVNLCSFSVTLAVGGVAARALDAPHALYVVWAVANLLGVAWVTTLTLRRVDRMDRTDRVGRTGRAGGAR</sequence>
<comment type="subcellular location">
    <subcellularLocation>
        <location evidence="1">Cell membrane</location>
        <topology evidence="1">Multi-pass membrane protein</topology>
    </subcellularLocation>
</comment>
<feature type="transmembrane region" description="Helical" evidence="7">
    <location>
        <begin position="374"/>
        <end position="395"/>
    </location>
</feature>
<proteinExistence type="predicted"/>
<dbReference type="PANTHER" id="PTHR43549">
    <property type="entry name" value="MULTIDRUG RESISTANCE PROTEIN YPNP-RELATED"/>
    <property type="match status" value="1"/>
</dbReference>
<dbReference type="OrthoDB" id="5145805at2"/>
<feature type="transmembrane region" description="Helical" evidence="7">
    <location>
        <begin position="67"/>
        <end position="85"/>
    </location>
</feature>
<organism evidence="8 9">
    <name type="scientific">Streptacidiphilus jiangxiensis</name>
    <dbReference type="NCBI Taxonomy" id="235985"/>
    <lineage>
        <taxon>Bacteria</taxon>
        <taxon>Bacillati</taxon>
        <taxon>Actinomycetota</taxon>
        <taxon>Actinomycetes</taxon>
        <taxon>Kitasatosporales</taxon>
        <taxon>Streptomycetaceae</taxon>
        <taxon>Streptacidiphilus</taxon>
    </lineage>
</organism>
<evidence type="ECO:0000256" key="1">
    <source>
        <dbReference type="ARBA" id="ARBA00004651"/>
    </source>
</evidence>
<evidence type="ECO:0000313" key="8">
    <source>
        <dbReference type="EMBL" id="SEK74316.1"/>
    </source>
</evidence>
<dbReference type="GO" id="GO:0042910">
    <property type="term" value="F:xenobiotic transmembrane transporter activity"/>
    <property type="evidence" value="ECO:0007669"/>
    <property type="project" value="InterPro"/>
</dbReference>
<feature type="transmembrane region" description="Helical" evidence="7">
    <location>
        <begin position="105"/>
        <end position="128"/>
    </location>
</feature>
<feature type="transmembrane region" description="Helical" evidence="7">
    <location>
        <begin position="148"/>
        <end position="169"/>
    </location>
</feature>
<keyword evidence="3" id="KW-1003">Cell membrane</keyword>
<reference evidence="9" key="1">
    <citation type="submission" date="2016-10" db="EMBL/GenBank/DDBJ databases">
        <authorList>
            <person name="Varghese N."/>
        </authorList>
    </citation>
    <scope>NUCLEOTIDE SEQUENCE [LARGE SCALE GENOMIC DNA]</scope>
    <source>
        <strain evidence="9">DSM 45096 / BCRC 16803 / CGMCC 4.1857 / CIP 109030 / JCM 12277 / KCTC 19219 / NBRC 100920 / 33214</strain>
    </source>
</reference>
<name>A0A1H7JIX4_STRJI</name>
<evidence type="ECO:0000256" key="6">
    <source>
        <dbReference type="ARBA" id="ARBA00023136"/>
    </source>
</evidence>
<dbReference type="RefSeq" id="WP_042454625.1">
    <property type="nucleotide sequence ID" value="NZ_BBPN01000034.1"/>
</dbReference>
<evidence type="ECO:0000256" key="2">
    <source>
        <dbReference type="ARBA" id="ARBA00022448"/>
    </source>
</evidence>
<dbReference type="Pfam" id="PF01554">
    <property type="entry name" value="MatE"/>
    <property type="match status" value="1"/>
</dbReference>
<dbReference type="EMBL" id="FOAZ01000003">
    <property type="protein sequence ID" value="SEK74316.1"/>
    <property type="molecule type" value="Genomic_DNA"/>
</dbReference>
<feature type="transmembrane region" description="Helical" evidence="7">
    <location>
        <begin position="291"/>
        <end position="314"/>
    </location>
</feature>
<evidence type="ECO:0000256" key="3">
    <source>
        <dbReference type="ARBA" id="ARBA00022475"/>
    </source>
</evidence>
<keyword evidence="5 7" id="KW-1133">Transmembrane helix</keyword>
<keyword evidence="2" id="KW-0813">Transport</keyword>
<feature type="transmembrane region" description="Helical" evidence="7">
    <location>
        <begin position="432"/>
        <end position="452"/>
    </location>
</feature>
<feature type="transmembrane region" description="Helical" evidence="7">
    <location>
        <begin position="32"/>
        <end position="55"/>
    </location>
</feature>
<feature type="transmembrane region" description="Helical" evidence="7">
    <location>
        <begin position="334"/>
        <end position="354"/>
    </location>
</feature>
<dbReference type="InterPro" id="IPR002528">
    <property type="entry name" value="MATE_fam"/>
</dbReference>
<dbReference type="STRING" id="235985.SAMN05414137_103308"/>
<evidence type="ECO:0000256" key="5">
    <source>
        <dbReference type="ARBA" id="ARBA00022989"/>
    </source>
</evidence>